<dbReference type="InterPro" id="IPR039525">
    <property type="entry name" value="RNF126-like_zinc-ribbon"/>
</dbReference>
<dbReference type="CDD" id="cd16667">
    <property type="entry name" value="RING-H2_RNF126-like"/>
    <property type="match status" value="1"/>
</dbReference>
<sequence length="449" mass="49744">MSSGGSTHWCYRCRRTVRLRPRDPVCPYCHGGFVQELNDMDETGPNDFFGLDFDEDREPRFGIMEAFSALMRQRMAGRNRDLDVRGRPSLVQDHGLGFGSGPWLIFRGQIPVRMSEGGGIEVLFNGGPGVGLRRANISDYFVGPGLDELIEQLTRNDRRGPPPASRSSIDAMPTVKITQRHLRGDSHCPVCKERFELGTEAREMPCKHIYHSDCIVPWLVQHNSCPVCRHELPPQGSSTPRARTTTQNSSSSSRNVGTNNSSSREGGEESSGRRNPFSFLWPFRSSNSNSSNHNESGSSSSTAPCCLLCGTSGQWFTCHPPCFNQSIGSVGALVGGVLFNFKKSNKPLFKGSGPPGCPDSLTSKVCCFSYLALVHSWHPPVLIYVPLKHTTGDYFDNNTGDKTTTMIYDMEVVRLEPSLHPKSRGTRPPPVLAWPFNKSNRFCQEIVIN</sequence>
<dbReference type="InterPro" id="IPR013083">
    <property type="entry name" value="Znf_RING/FYVE/PHD"/>
</dbReference>
<dbReference type="SUPFAM" id="SSF57850">
    <property type="entry name" value="RING/U-box"/>
    <property type="match status" value="1"/>
</dbReference>
<feature type="compositionally biased region" description="Low complexity" evidence="9">
    <location>
        <begin position="241"/>
        <end position="264"/>
    </location>
</feature>
<evidence type="ECO:0000256" key="5">
    <source>
        <dbReference type="ARBA" id="ARBA00022771"/>
    </source>
</evidence>
<feature type="region of interest" description="Disordered" evidence="9">
    <location>
        <begin position="154"/>
        <end position="174"/>
    </location>
</feature>
<dbReference type="GO" id="GO:0005737">
    <property type="term" value="C:cytoplasm"/>
    <property type="evidence" value="ECO:0007669"/>
    <property type="project" value="TreeGrafter"/>
</dbReference>
<dbReference type="GO" id="GO:0008270">
    <property type="term" value="F:zinc ion binding"/>
    <property type="evidence" value="ECO:0007669"/>
    <property type="project" value="UniProtKB-KW"/>
</dbReference>
<evidence type="ECO:0000256" key="7">
    <source>
        <dbReference type="ARBA" id="ARBA00022833"/>
    </source>
</evidence>
<gene>
    <name evidence="11" type="ORF">H6P81_007693</name>
</gene>
<dbReference type="Pfam" id="PF14369">
    <property type="entry name" value="Zn_ribbon_19"/>
    <property type="match status" value="1"/>
</dbReference>
<evidence type="ECO:0000256" key="9">
    <source>
        <dbReference type="SAM" id="MobiDB-lite"/>
    </source>
</evidence>
<feature type="domain" description="RING-type" evidence="10">
    <location>
        <begin position="188"/>
        <end position="229"/>
    </location>
</feature>
<dbReference type="GO" id="GO:0061630">
    <property type="term" value="F:ubiquitin protein ligase activity"/>
    <property type="evidence" value="ECO:0007669"/>
    <property type="project" value="UniProtKB-EC"/>
</dbReference>
<dbReference type="FunFam" id="3.30.40.10:FF:000022">
    <property type="entry name" value="E3 ubiquitin-protein ligase RING1-like"/>
    <property type="match status" value="1"/>
</dbReference>
<dbReference type="PROSITE" id="PS50089">
    <property type="entry name" value="ZF_RING_2"/>
    <property type="match status" value="1"/>
</dbReference>
<evidence type="ECO:0000256" key="3">
    <source>
        <dbReference type="ARBA" id="ARBA00022679"/>
    </source>
</evidence>
<dbReference type="AlphaFoldDB" id="A0AAV7F247"/>
<comment type="catalytic activity">
    <reaction evidence="1">
        <text>S-ubiquitinyl-[E2 ubiquitin-conjugating enzyme]-L-cysteine + [acceptor protein]-L-lysine = [E2 ubiquitin-conjugating enzyme]-L-cysteine + N(6)-ubiquitinyl-[acceptor protein]-L-lysine.</text>
        <dbReference type="EC" id="2.3.2.27"/>
    </reaction>
</comment>
<reference evidence="11 12" key="1">
    <citation type="submission" date="2021-07" db="EMBL/GenBank/DDBJ databases">
        <title>The Aristolochia fimbriata genome: insights into angiosperm evolution, floral development and chemical biosynthesis.</title>
        <authorList>
            <person name="Jiao Y."/>
        </authorList>
    </citation>
    <scope>NUCLEOTIDE SEQUENCE [LARGE SCALE GENOMIC DNA]</scope>
    <source>
        <strain evidence="11">IBCAS-2021</strain>
        <tissue evidence="11">Leaf</tissue>
    </source>
</reference>
<evidence type="ECO:0000259" key="10">
    <source>
        <dbReference type="PROSITE" id="PS50089"/>
    </source>
</evidence>
<proteinExistence type="predicted"/>
<dbReference type="EC" id="2.3.2.27" evidence="2"/>
<dbReference type="Proteomes" id="UP000825729">
    <property type="component" value="Unassembled WGS sequence"/>
</dbReference>
<keyword evidence="4" id="KW-0479">Metal-binding</keyword>
<comment type="caution">
    <text evidence="11">The sequence shown here is derived from an EMBL/GenBank/DDBJ whole genome shotgun (WGS) entry which is preliminary data.</text>
</comment>
<evidence type="ECO:0000256" key="2">
    <source>
        <dbReference type="ARBA" id="ARBA00012483"/>
    </source>
</evidence>
<dbReference type="Pfam" id="PF13639">
    <property type="entry name" value="zf-RING_2"/>
    <property type="match status" value="1"/>
</dbReference>
<protein>
    <recommendedName>
        <fullName evidence="2">RING-type E3 ubiquitin transferase</fullName>
        <ecNumber evidence="2">2.3.2.27</ecNumber>
    </recommendedName>
</protein>
<evidence type="ECO:0000256" key="4">
    <source>
        <dbReference type="ARBA" id="ARBA00022723"/>
    </source>
</evidence>
<keyword evidence="3" id="KW-0808">Transferase</keyword>
<evidence type="ECO:0000256" key="8">
    <source>
        <dbReference type="PROSITE-ProRule" id="PRU00175"/>
    </source>
</evidence>
<keyword evidence="6" id="KW-0833">Ubl conjugation pathway</keyword>
<name>A0AAV7F247_ARIFI</name>
<evidence type="ECO:0000313" key="12">
    <source>
        <dbReference type="Proteomes" id="UP000825729"/>
    </source>
</evidence>
<keyword evidence="7" id="KW-0862">Zinc</keyword>
<evidence type="ECO:0000313" key="11">
    <source>
        <dbReference type="EMBL" id="KAG9454789.1"/>
    </source>
</evidence>
<keyword evidence="12" id="KW-1185">Reference proteome</keyword>
<dbReference type="SMART" id="SM00184">
    <property type="entry name" value="RING"/>
    <property type="match status" value="1"/>
</dbReference>
<dbReference type="PANTHER" id="PTHR15710:SF34">
    <property type="entry name" value="E3 UBIQUITIN-PROTEIN LIGASE RHC1A-RELATED"/>
    <property type="match status" value="1"/>
</dbReference>
<evidence type="ECO:0000256" key="6">
    <source>
        <dbReference type="ARBA" id="ARBA00022786"/>
    </source>
</evidence>
<dbReference type="PANTHER" id="PTHR15710">
    <property type="entry name" value="E3 UBIQUITIN-PROTEIN LIGASE PRAJA"/>
    <property type="match status" value="1"/>
</dbReference>
<evidence type="ECO:0000256" key="1">
    <source>
        <dbReference type="ARBA" id="ARBA00000900"/>
    </source>
</evidence>
<feature type="region of interest" description="Disordered" evidence="9">
    <location>
        <begin position="231"/>
        <end position="274"/>
    </location>
</feature>
<dbReference type="Gene3D" id="3.30.40.10">
    <property type="entry name" value="Zinc/RING finger domain, C3HC4 (zinc finger)"/>
    <property type="match status" value="1"/>
</dbReference>
<accession>A0AAV7F247</accession>
<dbReference type="GO" id="GO:0016567">
    <property type="term" value="P:protein ubiquitination"/>
    <property type="evidence" value="ECO:0007669"/>
    <property type="project" value="TreeGrafter"/>
</dbReference>
<keyword evidence="5 8" id="KW-0863">Zinc-finger</keyword>
<organism evidence="11 12">
    <name type="scientific">Aristolochia fimbriata</name>
    <name type="common">White veined hardy Dutchman's pipe vine</name>
    <dbReference type="NCBI Taxonomy" id="158543"/>
    <lineage>
        <taxon>Eukaryota</taxon>
        <taxon>Viridiplantae</taxon>
        <taxon>Streptophyta</taxon>
        <taxon>Embryophyta</taxon>
        <taxon>Tracheophyta</taxon>
        <taxon>Spermatophyta</taxon>
        <taxon>Magnoliopsida</taxon>
        <taxon>Magnoliidae</taxon>
        <taxon>Piperales</taxon>
        <taxon>Aristolochiaceae</taxon>
        <taxon>Aristolochia</taxon>
    </lineage>
</organism>
<dbReference type="InterPro" id="IPR001841">
    <property type="entry name" value="Znf_RING"/>
</dbReference>
<dbReference type="EMBL" id="JAINDJ010000003">
    <property type="protein sequence ID" value="KAG9454789.1"/>
    <property type="molecule type" value="Genomic_DNA"/>
</dbReference>